<evidence type="ECO:0000256" key="3">
    <source>
        <dbReference type="ARBA" id="ARBA00022801"/>
    </source>
</evidence>
<dbReference type="CDD" id="cd24157">
    <property type="entry name" value="NUDIX_GDPMK"/>
    <property type="match status" value="1"/>
</dbReference>
<dbReference type="PANTHER" id="PTHR11839:SF18">
    <property type="entry name" value="NUDIX HYDROLASE DOMAIN-CONTAINING PROTEIN"/>
    <property type="match status" value="1"/>
</dbReference>
<sequence>MTSSTTLSRNPRVRVTNVELLSSAWYVLRRTTFDYQHGDGRWTTEQRETYDRGNGATVLLYDLQNGTVLLTRQFRYPVYVNDHPDGMFVETAAGLLDTDDPETAIRREAEEETGVRIGELEHVFDVYTSPGSVTERLHCYAAPYDPAVRGEGGGIAEEGEDIEVLELPFTKALDMIGTGEIADAKTIMLLQWAALHGPFRPA</sequence>
<organism evidence="5 6">
    <name type="scientific">Amycolatopsis bullii</name>
    <dbReference type="NCBI Taxonomy" id="941987"/>
    <lineage>
        <taxon>Bacteria</taxon>
        <taxon>Bacillati</taxon>
        <taxon>Actinomycetota</taxon>
        <taxon>Actinomycetes</taxon>
        <taxon>Pseudonocardiales</taxon>
        <taxon>Pseudonocardiaceae</taxon>
        <taxon>Amycolatopsis</taxon>
    </lineage>
</organism>
<evidence type="ECO:0000259" key="4">
    <source>
        <dbReference type="PROSITE" id="PS51462"/>
    </source>
</evidence>
<comment type="cofactor">
    <cofactor evidence="1">
        <name>Mg(2+)</name>
        <dbReference type="ChEBI" id="CHEBI:18420"/>
    </cofactor>
</comment>
<proteinExistence type="predicted"/>
<dbReference type="InterPro" id="IPR000086">
    <property type="entry name" value="NUDIX_hydrolase_dom"/>
</dbReference>
<comment type="subunit">
    <text evidence="2">Homodimer.</text>
</comment>
<dbReference type="RefSeq" id="WP_191306083.1">
    <property type="nucleotide sequence ID" value="NZ_BNAW01000001.1"/>
</dbReference>
<evidence type="ECO:0000313" key="6">
    <source>
        <dbReference type="Proteomes" id="UP000649955"/>
    </source>
</evidence>
<dbReference type="InterPro" id="IPR004385">
    <property type="entry name" value="NDP_pyrophosphatase"/>
</dbReference>
<dbReference type="Gene3D" id="3.90.79.10">
    <property type="entry name" value="Nucleoside Triphosphate Pyrophosphohydrolase"/>
    <property type="match status" value="1"/>
</dbReference>
<evidence type="ECO:0000313" key="5">
    <source>
        <dbReference type="EMBL" id="GHF91340.1"/>
    </source>
</evidence>
<evidence type="ECO:0000256" key="2">
    <source>
        <dbReference type="ARBA" id="ARBA00011738"/>
    </source>
</evidence>
<accession>A0ABQ3JVH1</accession>
<dbReference type="PANTHER" id="PTHR11839">
    <property type="entry name" value="UDP/ADP-SUGAR PYROPHOSPHATASE"/>
    <property type="match status" value="1"/>
</dbReference>
<keyword evidence="6" id="KW-1185">Reference proteome</keyword>
<evidence type="ECO:0000256" key="1">
    <source>
        <dbReference type="ARBA" id="ARBA00001946"/>
    </source>
</evidence>
<dbReference type="InterPro" id="IPR015797">
    <property type="entry name" value="NUDIX_hydrolase-like_dom_sf"/>
</dbReference>
<dbReference type="NCBIfam" id="TIGR00052">
    <property type="entry name" value="nudix-type nucleoside diphosphatase, YffH/AdpP family"/>
    <property type="match status" value="1"/>
</dbReference>
<feature type="domain" description="Nudix hydrolase" evidence="4">
    <location>
        <begin position="51"/>
        <end position="189"/>
    </location>
</feature>
<reference evidence="6" key="1">
    <citation type="journal article" date="2019" name="Int. J. Syst. Evol. Microbiol.">
        <title>The Global Catalogue of Microorganisms (GCM) 10K type strain sequencing project: providing services to taxonomists for standard genome sequencing and annotation.</title>
        <authorList>
            <consortium name="The Broad Institute Genomics Platform"/>
            <consortium name="The Broad Institute Genome Sequencing Center for Infectious Disease"/>
            <person name="Wu L."/>
            <person name="Ma J."/>
        </authorList>
    </citation>
    <scope>NUCLEOTIDE SEQUENCE [LARGE SCALE GENOMIC DNA]</scope>
    <source>
        <strain evidence="6">CGMCC 4.7680</strain>
    </source>
</reference>
<comment type="caution">
    <text evidence="5">The sequence shown here is derived from an EMBL/GenBank/DDBJ whole genome shotgun (WGS) entry which is preliminary data.</text>
</comment>
<protein>
    <recommendedName>
        <fullName evidence="4">Nudix hydrolase domain-containing protein</fullName>
    </recommendedName>
</protein>
<dbReference type="Proteomes" id="UP000649955">
    <property type="component" value="Unassembled WGS sequence"/>
</dbReference>
<dbReference type="PROSITE" id="PS51462">
    <property type="entry name" value="NUDIX"/>
    <property type="match status" value="1"/>
</dbReference>
<keyword evidence="3" id="KW-0378">Hydrolase</keyword>
<dbReference type="Pfam" id="PF00293">
    <property type="entry name" value="NUDIX"/>
    <property type="match status" value="1"/>
</dbReference>
<name>A0ABQ3JVH1_9PSEU</name>
<gene>
    <name evidence="5" type="ORF">GCM10017567_01810</name>
</gene>
<dbReference type="SUPFAM" id="SSF55811">
    <property type="entry name" value="Nudix"/>
    <property type="match status" value="1"/>
</dbReference>
<dbReference type="EMBL" id="BNAW01000001">
    <property type="protein sequence ID" value="GHF91340.1"/>
    <property type="molecule type" value="Genomic_DNA"/>
</dbReference>